<dbReference type="PANTHER" id="PTHR22937:SF114">
    <property type="entry name" value="RING-TYPE E3 UBIQUITIN TRANSFERASE"/>
    <property type="match status" value="1"/>
</dbReference>
<dbReference type="OrthoDB" id="660555at2759"/>
<evidence type="ECO:0000256" key="9">
    <source>
        <dbReference type="PROSITE-ProRule" id="PRU00175"/>
    </source>
</evidence>
<evidence type="ECO:0000313" key="12">
    <source>
        <dbReference type="EMBL" id="KAG2305229.1"/>
    </source>
</evidence>
<dbReference type="PANTHER" id="PTHR22937">
    <property type="entry name" value="E3 UBIQUITIN-PROTEIN LIGASE RNF165"/>
    <property type="match status" value="1"/>
</dbReference>
<evidence type="ECO:0000256" key="4">
    <source>
        <dbReference type="ARBA" id="ARBA00022679"/>
    </source>
</evidence>
<comment type="catalytic activity">
    <reaction evidence="1">
        <text>S-ubiquitinyl-[E2 ubiquitin-conjugating enzyme]-L-cysteine + [acceptor protein]-L-lysine = [E2 ubiquitin-conjugating enzyme]-L-cysteine + N(6)-ubiquitinyl-[acceptor protein]-L-lysine.</text>
        <dbReference type="EC" id="2.3.2.27"/>
    </reaction>
</comment>
<keyword evidence="7" id="KW-0833">Ubl conjugation pathway</keyword>
<dbReference type="Gene3D" id="3.30.40.10">
    <property type="entry name" value="Zinc/RING finger domain, C3HC4 (zinc finger)"/>
    <property type="match status" value="1"/>
</dbReference>
<evidence type="ECO:0000313" key="13">
    <source>
        <dbReference type="Proteomes" id="UP000886595"/>
    </source>
</evidence>
<feature type="region of interest" description="Disordered" evidence="10">
    <location>
        <begin position="434"/>
        <end position="478"/>
    </location>
</feature>
<evidence type="ECO:0000256" key="10">
    <source>
        <dbReference type="SAM" id="MobiDB-lite"/>
    </source>
</evidence>
<dbReference type="GO" id="GO:0043161">
    <property type="term" value="P:proteasome-mediated ubiquitin-dependent protein catabolic process"/>
    <property type="evidence" value="ECO:0007669"/>
    <property type="project" value="UniProtKB-ARBA"/>
</dbReference>
<evidence type="ECO:0000259" key="11">
    <source>
        <dbReference type="PROSITE" id="PS50089"/>
    </source>
</evidence>
<evidence type="ECO:0000256" key="3">
    <source>
        <dbReference type="ARBA" id="ARBA00012483"/>
    </source>
</evidence>
<evidence type="ECO:0000256" key="7">
    <source>
        <dbReference type="ARBA" id="ARBA00022786"/>
    </source>
</evidence>
<name>A0A8X7SJI9_BRACI</name>
<dbReference type="GO" id="GO:0061630">
    <property type="term" value="F:ubiquitin protein ligase activity"/>
    <property type="evidence" value="ECO:0007669"/>
    <property type="project" value="UniProtKB-EC"/>
</dbReference>
<evidence type="ECO:0000256" key="1">
    <source>
        <dbReference type="ARBA" id="ARBA00000900"/>
    </source>
</evidence>
<evidence type="ECO:0000256" key="2">
    <source>
        <dbReference type="ARBA" id="ARBA00004906"/>
    </source>
</evidence>
<evidence type="ECO:0000256" key="5">
    <source>
        <dbReference type="ARBA" id="ARBA00022723"/>
    </source>
</evidence>
<dbReference type="PROSITE" id="PS50089">
    <property type="entry name" value="ZF_RING_2"/>
    <property type="match status" value="1"/>
</dbReference>
<dbReference type="Proteomes" id="UP000886595">
    <property type="component" value="Unassembled WGS sequence"/>
</dbReference>
<keyword evidence="13" id="KW-1185">Reference proteome</keyword>
<dbReference type="GO" id="GO:0010228">
    <property type="term" value="P:vegetative to reproductive phase transition of meristem"/>
    <property type="evidence" value="ECO:0007669"/>
    <property type="project" value="UniProtKB-ARBA"/>
</dbReference>
<evidence type="ECO:0000256" key="8">
    <source>
        <dbReference type="ARBA" id="ARBA00022833"/>
    </source>
</evidence>
<keyword evidence="5" id="KW-0479">Metal-binding</keyword>
<dbReference type="Pfam" id="PF13639">
    <property type="entry name" value="zf-RING_2"/>
    <property type="match status" value="1"/>
</dbReference>
<organism evidence="12 13">
    <name type="scientific">Brassica carinata</name>
    <name type="common">Ethiopian mustard</name>
    <name type="synonym">Abyssinian cabbage</name>
    <dbReference type="NCBI Taxonomy" id="52824"/>
    <lineage>
        <taxon>Eukaryota</taxon>
        <taxon>Viridiplantae</taxon>
        <taxon>Streptophyta</taxon>
        <taxon>Embryophyta</taxon>
        <taxon>Tracheophyta</taxon>
        <taxon>Spermatophyta</taxon>
        <taxon>Magnoliopsida</taxon>
        <taxon>eudicotyledons</taxon>
        <taxon>Gunneridae</taxon>
        <taxon>Pentapetalae</taxon>
        <taxon>rosids</taxon>
        <taxon>malvids</taxon>
        <taxon>Brassicales</taxon>
        <taxon>Brassicaceae</taxon>
        <taxon>Brassiceae</taxon>
        <taxon>Brassica</taxon>
    </lineage>
</organism>
<dbReference type="GO" id="GO:0008270">
    <property type="term" value="F:zinc ion binding"/>
    <property type="evidence" value="ECO:0007669"/>
    <property type="project" value="UniProtKB-KW"/>
</dbReference>
<feature type="domain" description="RING-type" evidence="11">
    <location>
        <begin position="653"/>
        <end position="694"/>
    </location>
</feature>
<feature type="region of interest" description="Disordered" evidence="10">
    <location>
        <begin position="527"/>
        <end position="556"/>
    </location>
</feature>
<dbReference type="FunFam" id="3.30.40.10:FF:000309">
    <property type="entry name" value="E3 ubiquitin-protein ligase MBR2"/>
    <property type="match status" value="1"/>
</dbReference>
<dbReference type="SUPFAM" id="SSF57850">
    <property type="entry name" value="RING/U-box"/>
    <property type="match status" value="1"/>
</dbReference>
<feature type="compositionally biased region" description="Polar residues" evidence="10">
    <location>
        <begin position="448"/>
        <end position="471"/>
    </location>
</feature>
<proteinExistence type="predicted"/>
<comment type="caution">
    <text evidence="12">The sequence shown here is derived from an EMBL/GenBank/DDBJ whole genome shotgun (WGS) entry which is preliminary data.</text>
</comment>
<sequence length="706" mass="76988">MYELIASSYKSELILIVSTKKHDKEALIGTMCMRNRSFKIIFVSSIGYITQSGENIQLSSSTVTETKMQGERGSISSLSEPLNFENGSSSTNPVVDQQIRWGILNSLGDNDLQNYIYSAADTNTSFANSVYPDQSNLHRFSLGEASSSGTKNEEPTITEQWMAIRHLEELRNDKVELNPLFMQPSSANRVVNAEHNEGMNPVTGHPSLCQLNGLESGLIPDNGVRVDSSVDGQRKRKALDAGIGHPSSNVGFREFHRGESSSLVSSFSFYSPTKNDLNMSLNHGPRGLVPGIVPNLSAPPAIPDPESSSRNISGRVNPETVNPAGTVVRQPIAPFWSAQGHLPPADQQLMELRNGHTFGSYTPLNPNASAASMPHLSRNMIPTFQWSANPVAAAAGGSSSSASPVDRDVVHPVETRQRSNMLANPLFVPPPGMINLPQGHVSGPGQVAPSSSRTSVQLSPSLAPYQNNSAHNQRRLSEHLRRRSLLSSLATNQRAARSSALPASLDQHVLQSGGETAFQAQNRAYSRALPLPRQGQPTNGVPPSLRGLASSTSRGRGRLAELRNVLEQMRRTGTLRVEDVMLLNQPMLGAAGIHDRYRDMRLDVDSMSYEELLSLGERIGDVCTGLNEGTISNRLKQRKYSSDIRCPQEIEPCCICQEEYNEGEELGMLECGHGFHSQCIKEWLKRKNLCPICKTTGLNTAEKPGI</sequence>
<comment type="pathway">
    <text evidence="2">Protein modification; protein ubiquitination.</text>
</comment>
<keyword evidence="8" id="KW-0862">Zinc</keyword>
<dbReference type="AlphaFoldDB" id="A0A8X7SJI9"/>
<dbReference type="EC" id="2.3.2.27" evidence="3"/>
<accession>A0A8X7SJI9</accession>
<dbReference type="InterPro" id="IPR013083">
    <property type="entry name" value="Znf_RING/FYVE/PHD"/>
</dbReference>
<dbReference type="SMART" id="SM00184">
    <property type="entry name" value="RING"/>
    <property type="match status" value="1"/>
</dbReference>
<reference evidence="12 13" key="1">
    <citation type="submission" date="2020-02" db="EMBL/GenBank/DDBJ databases">
        <authorList>
            <person name="Ma Q."/>
            <person name="Huang Y."/>
            <person name="Song X."/>
            <person name="Pei D."/>
        </authorList>
    </citation>
    <scope>NUCLEOTIDE SEQUENCE [LARGE SCALE GENOMIC DNA]</scope>
    <source>
        <strain evidence="12">Sxm20200214</strain>
        <tissue evidence="12">Leaf</tissue>
    </source>
</reference>
<evidence type="ECO:0000256" key="6">
    <source>
        <dbReference type="ARBA" id="ARBA00022771"/>
    </source>
</evidence>
<dbReference type="InterPro" id="IPR045191">
    <property type="entry name" value="MBR1/2-like"/>
</dbReference>
<dbReference type="InterPro" id="IPR001841">
    <property type="entry name" value="Znf_RING"/>
</dbReference>
<gene>
    <name evidence="12" type="ORF">Bca52824_033880</name>
</gene>
<keyword evidence="4" id="KW-0808">Transferase</keyword>
<protein>
    <recommendedName>
        <fullName evidence="3">RING-type E3 ubiquitin transferase</fullName>
        <ecNumber evidence="3">2.3.2.27</ecNumber>
    </recommendedName>
</protein>
<keyword evidence="6 9" id="KW-0863">Zinc-finger</keyword>
<dbReference type="EMBL" id="JAAMPC010000007">
    <property type="protein sequence ID" value="KAG2305229.1"/>
    <property type="molecule type" value="Genomic_DNA"/>
</dbReference>